<dbReference type="PANTHER" id="PTHR35796">
    <property type="entry name" value="HYPOTHETICAL CYTOSOLIC PROTEIN"/>
    <property type="match status" value="1"/>
</dbReference>
<feature type="domain" description="YvbH-like oligomerisation" evidence="2">
    <location>
        <begin position="145"/>
        <end position="203"/>
    </location>
</feature>
<keyword evidence="4" id="KW-1185">Reference proteome</keyword>
<protein>
    <recommendedName>
        <fullName evidence="5">PH domain-containing protein</fullName>
    </recommendedName>
</protein>
<dbReference type="Pfam" id="PF08000">
    <property type="entry name" value="bPH_1"/>
    <property type="match status" value="1"/>
</dbReference>
<dbReference type="PANTHER" id="PTHR35796:SF2">
    <property type="entry name" value="YVBH-LIKE OLIGOMERISATION REGION"/>
    <property type="match status" value="1"/>
</dbReference>
<evidence type="ECO:0000313" key="4">
    <source>
        <dbReference type="Proteomes" id="UP000294292"/>
    </source>
</evidence>
<dbReference type="EMBL" id="CP038015">
    <property type="protein sequence ID" value="QBP42314.1"/>
    <property type="molecule type" value="Genomic_DNA"/>
</dbReference>
<feature type="domain" description="Bacterial Pleckstrin homology" evidence="1">
    <location>
        <begin position="15"/>
        <end position="132"/>
    </location>
</feature>
<organism evidence="3 4">
    <name type="scientific">Paenisporosarcina antarctica</name>
    <dbReference type="NCBI Taxonomy" id="417367"/>
    <lineage>
        <taxon>Bacteria</taxon>
        <taxon>Bacillati</taxon>
        <taxon>Bacillota</taxon>
        <taxon>Bacilli</taxon>
        <taxon>Bacillales</taxon>
        <taxon>Caryophanaceae</taxon>
        <taxon>Paenisporosarcina</taxon>
    </lineage>
</organism>
<name>A0A4P7A135_9BACL</name>
<dbReference type="Pfam" id="PF11724">
    <property type="entry name" value="YvbH_ext"/>
    <property type="match status" value="1"/>
</dbReference>
<dbReference type="AlphaFoldDB" id="A0A4P7A135"/>
<dbReference type="RefSeq" id="WP_134210866.1">
    <property type="nucleotide sequence ID" value="NZ_CP038015.1"/>
</dbReference>
<dbReference type="InterPro" id="IPR037063">
    <property type="entry name" value="PHb_sf"/>
</dbReference>
<dbReference type="SUPFAM" id="SSF50729">
    <property type="entry name" value="PH domain-like"/>
    <property type="match status" value="1"/>
</dbReference>
<sequence length="204" mass="23396">MFKKLAAEVFGLSEIGIVVPKADFDKTESDDFVMHESGEEIFFLIKTKADEYCFTNKALIHVDGANAISKKRTLKRYEYAYSPITNVELETAGTIDLDVEIKFTIGNIPLSVDIHKRFLTEIKDLYKVLFAISLEVKDNEKKYTIAENSLSYASQSMGHLGNDEVTPAKSFEEITRFANNWMNESRLKYAKKDFKDVFELYINQ</sequence>
<dbReference type="Gene3D" id="1.10.287.210">
    <property type="match status" value="1"/>
</dbReference>
<evidence type="ECO:0000259" key="1">
    <source>
        <dbReference type="Pfam" id="PF08000"/>
    </source>
</evidence>
<proteinExistence type="predicted"/>
<reference evidence="3 4" key="1">
    <citation type="submission" date="2019-03" db="EMBL/GenBank/DDBJ databases">
        <title>Complete genome sequence of Paenisporosarcina antarctica CGMCC 1.6503T.</title>
        <authorList>
            <person name="Rong J.-C."/>
            <person name="Chi N.-Y."/>
            <person name="Zhang Q.-F."/>
        </authorList>
    </citation>
    <scope>NUCLEOTIDE SEQUENCE [LARGE SCALE GENOMIC DNA]</scope>
    <source>
        <strain evidence="3 4">CGMCC 1.6503</strain>
    </source>
</reference>
<dbReference type="OrthoDB" id="2351508at2"/>
<dbReference type="Gene3D" id="2.30.29.50">
    <property type="entry name" value="Bacterial Pleckstrin homology domain"/>
    <property type="match status" value="1"/>
</dbReference>
<dbReference type="Proteomes" id="UP000294292">
    <property type="component" value="Chromosome"/>
</dbReference>
<evidence type="ECO:0000313" key="3">
    <source>
        <dbReference type="EMBL" id="QBP42314.1"/>
    </source>
</evidence>
<dbReference type="InterPro" id="IPR012544">
    <property type="entry name" value="PHb"/>
</dbReference>
<dbReference type="InterPro" id="IPR021722">
    <property type="entry name" value="YvbH_oligomer_dom"/>
</dbReference>
<accession>A0A4P7A135</accession>
<evidence type="ECO:0008006" key="5">
    <source>
        <dbReference type="Google" id="ProtNLM"/>
    </source>
</evidence>
<dbReference type="KEGG" id="panc:E2636_14640"/>
<evidence type="ECO:0000259" key="2">
    <source>
        <dbReference type="Pfam" id="PF11724"/>
    </source>
</evidence>
<gene>
    <name evidence="3" type="ORF">E2636_14640</name>
</gene>